<proteinExistence type="predicted"/>
<dbReference type="SUPFAM" id="SSF56112">
    <property type="entry name" value="Protein kinase-like (PK-like)"/>
    <property type="match status" value="1"/>
</dbReference>
<dbReference type="RefSeq" id="WP_197006982.1">
    <property type="nucleotide sequence ID" value="NZ_BONS01000005.1"/>
</dbReference>
<dbReference type="InterPro" id="IPR011009">
    <property type="entry name" value="Kinase-like_dom_sf"/>
</dbReference>
<name>A0A8J7GLI4_9ACTN</name>
<dbReference type="AlphaFoldDB" id="A0A8J7GLI4"/>
<protein>
    <recommendedName>
        <fullName evidence="1">Aminoglycoside phosphotransferase domain-containing protein</fullName>
    </recommendedName>
</protein>
<feature type="domain" description="Aminoglycoside phosphotransferase" evidence="1">
    <location>
        <begin position="45"/>
        <end position="210"/>
    </location>
</feature>
<accession>A0A8J7GLI4</accession>
<keyword evidence="3" id="KW-1185">Reference proteome</keyword>
<comment type="caution">
    <text evidence="2">The sequence shown here is derived from an EMBL/GenBank/DDBJ whole genome shotgun (WGS) entry which is preliminary data.</text>
</comment>
<dbReference type="InterPro" id="IPR002575">
    <property type="entry name" value="Aminoglycoside_PTrfase"/>
</dbReference>
<evidence type="ECO:0000313" key="2">
    <source>
        <dbReference type="EMBL" id="MBG6140441.1"/>
    </source>
</evidence>
<dbReference type="EMBL" id="JADOUF010000001">
    <property type="protein sequence ID" value="MBG6140441.1"/>
    <property type="molecule type" value="Genomic_DNA"/>
</dbReference>
<gene>
    <name evidence="2" type="ORF">IW245_006635</name>
</gene>
<reference evidence="2" key="1">
    <citation type="submission" date="2020-11" db="EMBL/GenBank/DDBJ databases">
        <title>Sequencing the genomes of 1000 actinobacteria strains.</title>
        <authorList>
            <person name="Klenk H.-P."/>
        </authorList>
    </citation>
    <scope>NUCLEOTIDE SEQUENCE</scope>
    <source>
        <strain evidence="2">DSM 45356</strain>
    </source>
</reference>
<sequence>MTALPDNPAAGVPCPYLDQMLDLARQHRPDAQPGEVTASVTGWVLRVDSADGPLIVKRHREDTTFLREATAYRAWERQLTALGGLVPAVLRTAHVERTLLLSAVPGRPVSECELTGQEETAAHRAAGQTLATLHASVHLTGLEGAMLPAAAARARLRQWRRDAVVTVEQAEQFAAMIERLEHWSGPQVVLGHGHFLPEHWMWNGSHVSLIGLRGLSARYPALSLLPLAVGVWEDRRDLRAAFLEGYKYRLADSVARTVEAAVELTRAGGILLLQSAPAESQ</sequence>
<dbReference type="Proteomes" id="UP000622552">
    <property type="component" value="Unassembled WGS sequence"/>
</dbReference>
<dbReference type="Pfam" id="PF01636">
    <property type="entry name" value="APH"/>
    <property type="match status" value="1"/>
</dbReference>
<evidence type="ECO:0000313" key="3">
    <source>
        <dbReference type="Proteomes" id="UP000622552"/>
    </source>
</evidence>
<evidence type="ECO:0000259" key="1">
    <source>
        <dbReference type="Pfam" id="PF01636"/>
    </source>
</evidence>
<organism evidence="2 3">
    <name type="scientific">Longispora fulva</name>
    <dbReference type="NCBI Taxonomy" id="619741"/>
    <lineage>
        <taxon>Bacteria</taxon>
        <taxon>Bacillati</taxon>
        <taxon>Actinomycetota</taxon>
        <taxon>Actinomycetes</taxon>
        <taxon>Micromonosporales</taxon>
        <taxon>Micromonosporaceae</taxon>
        <taxon>Longispora</taxon>
    </lineage>
</organism>